<evidence type="ECO:0000313" key="11">
    <source>
        <dbReference type="Proteomes" id="UP000503004"/>
    </source>
</evidence>
<evidence type="ECO:0000256" key="2">
    <source>
        <dbReference type="ARBA" id="ARBA00008711"/>
    </source>
</evidence>
<organism evidence="10 11">
    <name type="scientific">Methylococcus geothermalis</name>
    <dbReference type="NCBI Taxonomy" id="2681310"/>
    <lineage>
        <taxon>Bacteria</taxon>
        <taxon>Pseudomonadati</taxon>
        <taxon>Pseudomonadota</taxon>
        <taxon>Gammaproteobacteria</taxon>
        <taxon>Methylococcales</taxon>
        <taxon>Methylococcaceae</taxon>
        <taxon>Methylococcus</taxon>
    </lineage>
</organism>
<evidence type="ECO:0000259" key="9">
    <source>
        <dbReference type="Pfam" id="PF01035"/>
    </source>
</evidence>
<comment type="catalytic activity">
    <reaction evidence="1">
        <text>a 4-O-methyl-thymidine in DNA + L-cysteinyl-[protein] = a thymidine in DNA + S-methyl-L-cysteinyl-[protein]</text>
        <dbReference type="Rhea" id="RHEA:53428"/>
        <dbReference type="Rhea" id="RHEA-COMP:10131"/>
        <dbReference type="Rhea" id="RHEA-COMP:10132"/>
        <dbReference type="Rhea" id="RHEA-COMP:13555"/>
        <dbReference type="Rhea" id="RHEA-COMP:13556"/>
        <dbReference type="ChEBI" id="CHEBI:29950"/>
        <dbReference type="ChEBI" id="CHEBI:82612"/>
        <dbReference type="ChEBI" id="CHEBI:137386"/>
        <dbReference type="ChEBI" id="CHEBI:137387"/>
        <dbReference type="EC" id="2.1.1.63"/>
    </reaction>
</comment>
<dbReference type="FunFam" id="1.10.10.10:FF:000214">
    <property type="entry name" value="Methylated-DNA--protein-cysteine methyltransferase"/>
    <property type="match status" value="1"/>
</dbReference>
<keyword evidence="5 10" id="KW-0808">Transferase</keyword>
<gene>
    <name evidence="10" type="ORF">GNH96_15305</name>
</gene>
<dbReference type="GO" id="GO:0006281">
    <property type="term" value="P:DNA repair"/>
    <property type="evidence" value="ECO:0007669"/>
    <property type="project" value="UniProtKB-KW"/>
</dbReference>
<evidence type="ECO:0000256" key="7">
    <source>
        <dbReference type="ARBA" id="ARBA00023204"/>
    </source>
</evidence>
<keyword evidence="4 10" id="KW-0489">Methyltransferase</keyword>
<dbReference type="CDD" id="cd06445">
    <property type="entry name" value="ATase"/>
    <property type="match status" value="1"/>
</dbReference>
<keyword evidence="11" id="KW-1185">Reference proteome</keyword>
<dbReference type="AlphaFoldDB" id="A0A858QBH8"/>
<evidence type="ECO:0000313" key="10">
    <source>
        <dbReference type="EMBL" id="QJD31173.1"/>
    </source>
</evidence>
<keyword evidence="7" id="KW-0234">DNA repair</keyword>
<evidence type="ECO:0000256" key="6">
    <source>
        <dbReference type="ARBA" id="ARBA00022763"/>
    </source>
</evidence>
<dbReference type="SUPFAM" id="SSF46767">
    <property type="entry name" value="Methylated DNA-protein cysteine methyltransferase, C-terminal domain"/>
    <property type="match status" value="1"/>
</dbReference>
<dbReference type="InterPro" id="IPR014048">
    <property type="entry name" value="MethylDNA_cys_MeTrfase_DNA-bd"/>
</dbReference>
<dbReference type="GO" id="GO:0003908">
    <property type="term" value="F:methylated-DNA-[protein]-cysteine S-methyltransferase activity"/>
    <property type="evidence" value="ECO:0007669"/>
    <property type="project" value="UniProtKB-EC"/>
</dbReference>
<reference evidence="11" key="1">
    <citation type="submission" date="2019-12" db="EMBL/GenBank/DDBJ databases">
        <authorList>
            <person name="Awala S.I."/>
            <person name="Rhee S.K."/>
        </authorList>
    </citation>
    <scope>NUCLEOTIDE SEQUENCE [LARGE SCALE GENOMIC DNA]</scope>
    <source>
        <strain evidence="11">IM1</strain>
    </source>
</reference>
<dbReference type="PANTHER" id="PTHR10815">
    <property type="entry name" value="METHYLATED-DNA--PROTEIN-CYSTEINE METHYLTRANSFERASE"/>
    <property type="match status" value="1"/>
</dbReference>
<protein>
    <recommendedName>
        <fullName evidence="3">methylated-DNA--[protein]-cysteine S-methyltransferase</fullName>
        <ecNumber evidence="3">2.1.1.63</ecNumber>
    </recommendedName>
</protein>
<dbReference type="InterPro" id="IPR001497">
    <property type="entry name" value="MethylDNA_cys_MeTrfase_AS"/>
</dbReference>
<comment type="catalytic activity">
    <reaction evidence="8">
        <text>a 6-O-methyl-2'-deoxyguanosine in DNA + L-cysteinyl-[protein] = S-methyl-L-cysteinyl-[protein] + a 2'-deoxyguanosine in DNA</text>
        <dbReference type="Rhea" id="RHEA:24000"/>
        <dbReference type="Rhea" id="RHEA-COMP:10131"/>
        <dbReference type="Rhea" id="RHEA-COMP:10132"/>
        <dbReference type="Rhea" id="RHEA-COMP:11367"/>
        <dbReference type="Rhea" id="RHEA-COMP:11368"/>
        <dbReference type="ChEBI" id="CHEBI:29950"/>
        <dbReference type="ChEBI" id="CHEBI:82612"/>
        <dbReference type="ChEBI" id="CHEBI:85445"/>
        <dbReference type="ChEBI" id="CHEBI:85448"/>
        <dbReference type="EC" id="2.1.1.63"/>
    </reaction>
</comment>
<dbReference type="PROSITE" id="PS00374">
    <property type="entry name" value="MGMT"/>
    <property type="match status" value="1"/>
</dbReference>
<dbReference type="NCBIfam" id="TIGR00589">
    <property type="entry name" value="ogt"/>
    <property type="match status" value="1"/>
</dbReference>
<dbReference type="GO" id="GO:0032259">
    <property type="term" value="P:methylation"/>
    <property type="evidence" value="ECO:0007669"/>
    <property type="project" value="UniProtKB-KW"/>
</dbReference>
<evidence type="ECO:0000256" key="4">
    <source>
        <dbReference type="ARBA" id="ARBA00022603"/>
    </source>
</evidence>
<evidence type="ECO:0000256" key="1">
    <source>
        <dbReference type="ARBA" id="ARBA00001286"/>
    </source>
</evidence>
<dbReference type="Proteomes" id="UP000503004">
    <property type="component" value="Chromosome"/>
</dbReference>
<accession>A0A858QBH8</accession>
<evidence type="ECO:0000256" key="3">
    <source>
        <dbReference type="ARBA" id="ARBA00011918"/>
    </source>
</evidence>
<dbReference type="Gene3D" id="1.10.10.10">
    <property type="entry name" value="Winged helix-like DNA-binding domain superfamily/Winged helix DNA-binding domain"/>
    <property type="match status" value="1"/>
</dbReference>
<evidence type="ECO:0000256" key="5">
    <source>
        <dbReference type="ARBA" id="ARBA00022679"/>
    </source>
</evidence>
<proteinExistence type="inferred from homology"/>
<comment type="similarity">
    <text evidence="2">Belongs to the MGMT family.</text>
</comment>
<dbReference type="KEGG" id="metu:GNH96_15305"/>
<dbReference type="Pfam" id="PF01035">
    <property type="entry name" value="DNA_binding_1"/>
    <property type="match status" value="1"/>
</dbReference>
<dbReference type="EC" id="2.1.1.63" evidence="3"/>
<sequence length="192" mass="20017">MRAVGSKFAKPMTYCLFDTAFGVCGIAWREADGADAVPAVTRFQLPEATAAETESTLAELTRAEGAAAPPPVIAEVIEKIRRHFRGDLQDFSEVRVEPEGAGPFALAVYAAARNIPAGQVRSYGELARVLKRPAAARAVGQALGRNPVPLIIPCHRILGASGKLGGFSAHGGIATKARMLQIEGVVPGASGS</sequence>
<dbReference type="PANTHER" id="PTHR10815:SF5">
    <property type="entry name" value="METHYLATED-DNA--PROTEIN-CYSTEINE METHYLTRANSFERASE"/>
    <property type="match status" value="1"/>
</dbReference>
<dbReference type="EMBL" id="CP046565">
    <property type="protein sequence ID" value="QJD31173.1"/>
    <property type="molecule type" value="Genomic_DNA"/>
</dbReference>
<name>A0A858QBH8_9GAMM</name>
<feature type="domain" description="Methylated-DNA-[protein]-cysteine S-methyltransferase DNA binding" evidence="9">
    <location>
        <begin position="103"/>
        <end position="185"/>
    </location>
</feature>
<dbReference type="InterPro" id="IPR036388">
    <property type="entry name" value="WH-like_DNA-bd_sf"/>
</dbReference>
<evidence type="ECO:0000256" key="8">
    <source>
        <dbReference type="ARBA" id="ARBA00049348"/>
    </source>
</evidence>
<keyword evidence="6" id="KW-0227">DNA damage</keyword>
<dbReference type="InterPro" id="IPR036217">
    <property type="entry name" value="MethylDNA_cys_MeTrfase_DNAb"/>
</dbReference>